<keyword evidence="1" id="KW-0479">Metal-binding</keyword>
<keyword evidence="2" id="KW-0378">Hydrolase</keyword>
<reference evidence="7 8" key="1">
    <citation type="submission" date="2016-12" db="EMBL/GenBank/DDBJ databases">
        <authorList>
            <person name="Song W.-J."/>
            <person name="Kurnit D.M."/>
        </authorList>
    </citation>
    <scope>NUCLEOTIDE SEQUENCE [LARGE SCALE GENOMIC DNA]</scope>
    <source>
        <strain evidence="7 8">175</strain>
    </source>
</reference>
<dbReference type="InterPro" id="IPR027417">
    <property type="entry name" value="P-loop_NTPase"/>
</dbReference>
<proteinExistence type="inferred from homology"/>
<evidence type="ECO:0000256" key="2">
    <source>
        <dbReference type="ARBA" id="ARBA00022801"/>
    </source>
</evidence>
<sequence>MTTPLRWLHLSDFHVGKDNYAQRRLFDKLIAHVKEQKQAGFVPDLIFITGDIANKGLKAEYEDFRKGFFSPLQEALGGSAWNGKIFTVPGNHDVDRSKNATFDRIKAANSETKFFEPSKTGRSARDVVLPRFGQYQKLAPGDVSPSWVKSDEGAFAETVEIQGRKIGVVGLNTAWLAMDEHDKDKLTPGYELAETALKKTEGCHARFVLGHHPLRWLIEDQERRLRTLFGRHRVIYLHGHMHRAESRPEDGAGESFLVVQAGAAFQAHDSDIWKNGLLWGELDFAQNEVRLSPRFWNPDNMDWPVETGRFPEIRKVPGNGEWWRYPLPMPEAAQPAPWQAPQGWEVLDFTALVRREISAEEASRFFDGAEPDWALALCPDLPRRAVVGALVDKIAAYPSQERPLVVLLTGPGGEGKSMALRQAVVDALEREPKLRVLWRNDDEAVLTAELLRSLPKHGTPWLIATDTADLLTKKLSNLPEVLKNAGRGDVRLLLAARDSDWRAAGGLGLDWRRSAEFAEVVLSGLSETDAADIAGAWLQFATVDGDIDGAANPSDLSRQLFQAAKAEAAQGEGALLGGVLKVRKGDGLRAHVRSLLDRLSETKLAGGGSLYLAFAYIAAMHAEGLRFLSRPVLAEALGCSTGDLHKTVLHPLGREAAAGGGTVLLTRHHRIAELAVAVMREDIGEEMGGFYEALASAALSAKSKGVYVYELPRWDFDFPNHFLAQQQPELAIRIGRVLLDKDPENNKLAVNLARIYRKANEPGEGARVLAGFTGEVGDNRGFWYEWATCAGGADNHALNAWLSGWSLADQTGAAAPDDYDAKLTLAGLGVAFAELYPRYHDRAFVEARMAVAQLGLRLHLDDKTRGYFEKYLAEAQAAGAKPTELPEAFARLQTGLIRAWENSAERESFLARIPPPGAMGFAGLRRLFGLA</sequence>
<dbReference type="PANTHER" id="PTHR42988:SF2">
    <property type="entry name" value="CYCLIC NUCLEOTIDE PHOSPHODIESTERASE CBUA0032-RELATED"/>
    <property type="match status" value="1"/>
</dbReference>
<dbReference type="InterPro" id="IPR004843">
    <property type="entry name" value="Calcineurin-like_PHP"/>
</dbReference>
<dbReference type="Pfam" id="PF25199">
    <property type="entry name" value="nSTAND_NTPase5"/>
    <property type="match status" value="1"/>
</dbReference>
<dbReference type="SUPFAM" id="SSF56300">
    <property type="entry name" value="Metallo-dependent phosphatases"/>
    <property type="match status" value="1"/>
</dbReference>
<feature type="domain" description="Calcineurin-like phosphoesterase" evidence="5">
    <location>
        <begin position="6"/>
        <end position="243"/>
    </location>
</feature>
<dbReference type="GO" id="GO:0046872">
    <property type="term" value="F:metal ion binding"/>
    <property type="evidence" value="ECO:0007669"/>
    <property type="project" value="UniProtKB-KW"/>
</dbReference>
<feature type="domain" description="Novel STAND NTPase 5" evidence="6">
    <location>
        <begin position="363"/>
        <end position="505"/>
    </location>
</feature>
<keyword evidence="3" id="KW-0408">Iron</keyword>
<name>A0A1Y6CSM9_9GAMM</name>
<dbReference type="AlphaFoldDB" id="A0A1Y6CSM9"/>
<dbReference type="Proteomes" id="UP000192923">
    <property type="component" value="Unassembled WGS sequence"/>
</dbReference>
<evidence type="ECO:0000313" key="7">
    <source>
        <dbReference type="EMBL" id="SMF93326.1"/>
    </source>
</evidence>
<dbReference type="Pfam" id="PF00149">
    <property type="entry name" value="Metallophos"/>
    <property type="match status" value="1"/>
</dbReference>
<dbReference type="InterPro" id="IPR029052">
    <property type="entry name" value="Metallo-depent_PP-like"/>
</dbReference>
<dbReference type="InterPro" id="IPR050884">
    <property type="entry name" value="CNP_phosphodiesterase-III"/>
</dbReference>
<dbReference type="InterPro" id="IPR057574">
    <property type="entry name" value="nSTAND_NTPase5_dom"/>
</dbReference>
<comment type="similarity">
    <text evidence="4">Belongs to the cyclic nucleotide phosphodiesterase class-III family.</text>
</comment>
<evidence type="ECO:0000256" key="1">
    <source>
        <dbReference type="ARBA" id="ARBA00022723"/>
    </source>
</evidence>
<protein>
    <submittedName>
        <fullName evidence="7">Calcineurin-like phosphoesterase</fullName>
    </submittedName>
</protein>
<dbReference type="STRING" id="1760988.SAMN02949497_0604"/>
<dbReference type="EMBL" id="FXAM01000001">
    <property type="protein sequence ID" value="SMF93326.1"/>
    <property type="molecule type" value="Genomic_DNA"/>
</dbReference>
<keyword evidence="8" id="KW-1185">Reference proteome</keyword>
<dbReference type="GO" id="GO:0016787">
    <property type="term" value="F:hydrolase activity"/>
    <property type="evidence" value="ECO:0007669"/>
    <property type="project" value="UniProtKB-KW"/>
</dbReference>
<dbReference type="OrthoDB" id="9811542at2"/>
<dbReference type="Gene3D" id="3.60.21.10">
    <property type="match status" value="1"/>
</dbReference>
<evidence type="ECO:0000259" key="6">
    <source>
        <dbReference type="Pfam" id="PF25199"/>
    </source>
</evidence>
<evidence type="ECO:0000256" key="3">
    <source>
        <dbReference type="ARBA" id="ARBA00023004"/>
    </source>
</evidence>
<accession>A0A1Y6CSM9</accession>
<dbReference type="PANTHER" id="PTHR42988">
    <property type="entry name" value="PHOSPHOHYDROLASE"/>
    <property type="match status" value="1"/>
</dbReference>
<organism evidence="7 8">
    <name type="scientific">Methylomagnum ishizawai</name>
    <dbReference type="NCBI Taxonomy" id="1760988"/>
    <lineage>
        <taxon>Bacteria</taxon>
        <taxon>Pseudomonadati</taxon>
        <taxon>Pseudomonadota</taxon>
        <taxon>Gammaproteobacteria</taxon>
        <taxon>Methylococcales</taxon>
        <taxon>Methylococcaceae</taxon>
        <taxon>Methylomagnum</taxon>
    </lineage>
</organism>
<dbReference type="SUPFAM" id="SSF52540">
    <property type="entry name" value="P-loop containing nucleoside triphosphate hydrolases"/>
    <property type="match status" value="1"/>
</dbReference>
<gene>
    <name evidence="7" type="ORF">SAMN02949497_0604</name>
</gene>
<evidence type="ECO:0000313" key="8">
    <source>
        <dbReference type="Proteomes" id="UP000192923"/>
    </source>
</evidence>
<evidence type="ECO:0000259" key="5">
    <source>
        <dbReference type="Pfam" id="PF00149"/>
    </source>
</evidence>
<dbReference type="RefSeq" id="WP_085209813.1">
    <property type="nucleotide sequence ID" value="NZ_FXAM01000001.1"/>
</dbReference>
<evidence type="ECO:0000256" key="4">
    <source>
        <dbReference type="ARBA" id="ARBA00025742"/>
    </source>
</evidence>